<feature type="signal peptide" evidence="1">
    <location>
        <begin position="1"/>
        <end position="20"/>
    </location>
</feature>
<name>A0A3M9MVD1_9BACT</name>
<keyword evidence="4" id="KW-1185">Reference proteome</keyword>
<evidence type="ECO:0000313" key="4">
    <source>
        <dbReference type="Proteomes" id="UP000271010"/>
    </source>
</evidence>
<keyword evidence="1" id="KW-0732">Signal</keyword>
<comment type="caution">
    <text evidence="3">The sequence shown here is derived from an EMBL/GenBank/DDBJ whole genome shotgun (WGS) entry which is preliminary data.</text>
</comment>
<sequence length="82" mass="8529">MKKQVIVLALLLGSALGCKTNQTSQAVACIDPSKIDKERACTMQYDPVCGCDGKTYGNACSAESKGVTSYTKGECATSGTNN</sequence>
<dbReference type="Gene3D" id="3.30.60.30">
    <property type="match status" value="1"/>
</dbReference>
<reference evidence="3 4" key="1">
    <citation type="submission" date="2018-11" db="EMBL/GenBank/DDBJ databases">
        <title>Rufibacter latericius sp. nov., isolated from water in Baiyang Lake.</title>
        <authorList>
            <person name="Yang Y."/>
        </authorList>
    </citation>
    <scope>NUCLEOTIDE SEQUENCE [LARGE SCALE GENOMIC DNA]</scope>
    <source>
        <strain evidence="3 4">MCC P1</strain>
    </source>
</reference>
<accession>A0A3M9MVD1</accession>
<dbReference type="InterPro" id="IPR002350">
    <property type="entry name" value="Kazal_dom"/>
</dbReference>
<feature type="domain" description="Kazal-like" evidence="2">
    <location>
        <begin position="23"/>
        <end position="77"/>
    </location>
</feature>
<dbReference type="Pfam" id="PF00050">
    <property type="entry name" value="Kazal_1"/>
    <property type="match status" value="1"/>
</dbReference>
<dbReference type="RefSeq" id="WP_123132582.1">
    <property type="nucleotide sequence ID" value="NZ_JBHMAD010000007.1"/>
</dbReference>
<dbReference type="Proteomes" id="UP000271010">
    <property type="component" value="Unassembled WGS sequence"/>
</dbReference>
<protein>
    <submittedName>
        <fullName evidence="3">Kazal domain protein</fullName>
    </submittedName>
</protein>
<dbReference type="AlphaFoldDB" id="A0A3M9MVD1"/>
<proteinExistence type="predicted"/>
<dbReference type="OrthoDB" id="9800302at2"/>
<evidence type="ECO:0000256" key="1">
    <source>
        <dbReference type="SAM" id="SignalP"/>
    </source>
</evidence>
<evidence type="ECO:0000259" key="2">
    <source>
        <dbReference type="PROSITE" id="PS51465"/>
    </source>
</evidence>
<organism evidence="3 4">
    <name type="scientific">Rufibacter immobilis</name>
    <dbReference type="NCBI Taxonomy" id="1348778"/>
    <lineage>
        <taxon>Bacteria</taxon>
        <taxon>Pseudomonadati</taxon>
        <taxon>Bacteroidota</taxon>
        <taxon>Cytophagia</taxon>
        <taxon>Cytophagales</taxon>
        <taxon>Hymenobacteraceae</taxon>
        <taxon>Rufibacter</taxon>
    </lineage>
</organism>
<evidence type="ECO:0000313" key="3">
    <source>
        <dbReference type="EMBL" id="RNI29496.1"/>
    </source>
</evidence>
<dbReference type="PROSITE" id="PS51465">
    <property type="entry name" value="KAZAL_2"/>
    <property type="match status" value="1"/>
</dbReference>
<dbReference type="PROSITE" id="PS51257">
    <property type="entry name" value="PROKAR_LIPOPROTEIN"/>
    <property type="match status" value="1"/>
</dbReference>
<dbReference type="SUPFAM" id="SSF100895">
    <property type="entry name" value="Kazal-type serine protease inhibitors"/>
    <property type="match status" value="1"/>
</dbReference>
<feature type="chain" id="PRO_5018039967" evidence="1">
    <location>
        <begin position="21"/>
        <end position="82"/>
    </location>
</feature>
<gene>
    <name evidence="3" type="ORF">EFA69_08030</name>
</gene>
<dbReference type="InterPro" id="IPR036058">
    <property type="entry name" value="Kazal_dom_sf"/>
</dbReference>
<dbReference type="EMBL" id="RJJE01000009">
    <property type="protein sequence ID" value="RNI29496.1"/>
    <property type="molecule type" value="Genomic_DNA"/>
</dbReference>